<organism evidence="1 2">
    <name type="scientific">Takifugu flavidus</name>
    <name type="common">sansaifugu</name>
    <dbReference type="NCBI Taxonomy" id="433684"/>
    <lineage>
        <taxon>Eukaryota</taxon>
        <taxon>Metazoa</taxon>
        <taxon>Chordata</taxon>
        <taxon>Craniata</taxon>
        <taxon>Vertebrata</taxon>
        <taxon>Euteleostomi</taxon>
        <taxon>Actinopterygii</taxon>
        <taxon>Neopterygii</taxon>
        <taxon>Teleostei</taxon>
        <taxon>Neoteleostei</taxon>
        <taxon>Acanthomorphata</taxon>
        <taxon>Eupercaria</taxon>
        <taxon>Tetraodontiformes</taxon>
        <taxon>Tetradontoidea</taxon>
        <taxon>Tetraodontidae</taxon>
        <taxon>Takifugu</taxon>
    </lineage>
</organism>
<sequence>MSAEQGCRDNILMHKSRFADAKPGRTLDQQTTQLRSRCALIGQNRVKAEVQRAGDSPREVPSSTGL</sequence>
<reference evidence="1 2" key="1">
    <citation type="submission" date="2019-04" db="EMBL/GenBank/DDBJ databases">
        <title>Chromosome genome assembly for Takifugu flavidus.</title>
        <authorList>
            <person name="Xiao S."/>
        </authorList>
    </citation>
    <scope>NUCLEOTIDE SEQUENCE [LARGE SCALE GENOMIC DNA]</scope>
    <source>
        <strain evidence="1">HTHZ2018</strain>
        <tissue evidence="1">Muscle</tissue>
    </source>
</reference>
<dbReference type="AlphaFoldDB" id="A0A5C6PMX1"/>
<keyword evidence="2" id="KW-1185">Reference proteome</keyword>
<accession>A0A5C6PMX1</accession>
<comment type="caution">
    <text evidence="1">The sequence shown here is derived from an EMBL/GenBank/DDBJ whole genome shotgun (WGS) entry which is preliminary data.</text>
</comment>
<dbReference type="EMBL" id="RHFK02000001">
    <property type="protein sequence ID" value="TWW80753.1"/>
    <property type="molecule type" value="Genomic_DNA"/>
</dbReference>
<gene>
    <name evidence="1" type="ORF">D4764_01G0005680</name>
</gene>
<dbReference type="Proteomes" id="UP000324091">
    <property type="component" value="Chromosome 1"/>
</dbReference>
<name>A0A5C6PMX1_9TELE</name>
<evidence type="ECO:0000313" key="1">
    <source>
        <dbReference type="EMBL" id="TWW80753.1"/>
    </source>
</evidence>
<proteinExistence type="predicted"/>
<protein>
    <submittedName>
        <fullName evidence="1">Uncharacterized protein</fullName>
    </submittedName>
</protein>
<evidence type="ECO:0000313" key="2">
    <source>
        <dbReference type="Proteomes" id="UP000324091"/>
    </source>
</evidence>